<protein>
    <submittedName>
        <fullName evidence="4">Opacity protein</fullName>
    </submittedName>
</protein>
<keyword evidence="1 2" id="KW-0732">Signal</keyword>
<evidence type="ECO:0000313" key="4">
    <source>
        <dbReference type="EMBL" id="SMB83723.1"/>
    </source>
</evidence>
<feature type="signal peptide" evidence="2">
    <location>
        <begin position="1"/>
        <end position="22"/>
    </location>
</feature>
<feature type="domain" description="Outer membrane protein beta-barrel" evidence="3">
    <location>
        <begin position="13"/>
        <end position="197"/>
    </location>
</feature>
<feature type="chain" id="PRO_5012235646" evidence="2">
    <location>
        <begin position="23"/>
        <end position="197"/>
    </location>
</feature>
<gene>
    <name evidence="4" type="ORF">SAMN05660772_00684</name>
</gene>
<dbReference type="Gene3D" id="2.40.160.20">
    <property type="match status" value="1"/>
</dbReference>
<reference evidence="5" key="1">
    <citation type="submission" date="2017-04" db="EMBL/GenBank/DDBJ databases">
        <authorList>
            <person name="Varghese N."/>
            <person name="Submissions S."/>
        </authorList>
    </citation>
    <scope>NUCLEOTIDE SEQUENCE [LARGE SCALE GENOMIC DNA]</scope>
    <source>
        <strain evidence="5">DSM 23072</strain>
    </source>
</reference>
<dbReference type="InterPro" id="IPR027385">
    <property type="entry name" value="Beta-barrel_OMP"/>
</dbReference>
<accession>A0A1W1URR4</accession>
<dbReference type="Pfam" id="PF13505">
    <property type="entry name" value="OMP_b-brl"/>
    <property type="match status" value="1"/>
</dbReference>
<name>A0A1W1URR4_9PAST</name>
<proteinExistence type="predicted"/>
<sequence length="197" mass="21562">MKKYLLPALLGTALATAATAQAAPAGQTFVGPSVGLNLATNKGTSSGGTEVSFKRFTSLNLIGDYGFDYGHDFVGLPYASIKLFGDKLGESDTLNLSNSSRSKIKQRDHYALGYAQGYRITPNLLGFGKVNYNYSEIKFENLNNDKRNFKGFGYGAGVRYALDSDIELGVEYIRSNLKHGDDKLKLNTFDFSASYRF</sequence>
<evidence type="ECO:0000256" key="2">
    <source>
        <dbReference type="SAM" id="SignalP"/>
    </source>
</evidence>
<dbReference type="SUPFAM" id="SSF56925">
    <property type="entry name" value="OMPA-like"/>
    <property type="match status" value="1"/>
</dbReference>
<dbReference type="STRING" id="1122938.SAMN05660772_00684"/>
<keyword evidence="5" id="KW-1185">Reference proteome</keyword>
<evidence type="ECO:0000313" key="5">
    <source>
        <dbReference type="Proteomes" id="UP000192408"/>
    </source>
</evidence>
<organism evidence="4 5">
    <name type="scientific">Pasteurella testudinis DSM 23072</name>
    <dbReference type="NCBI Taxonomy" id="1122938"/>
    <lineage>
        <taxon>Bacteria</taxon>
        <taxon>Pseudomonadati</taxon>
        <taxon>Pseudomonadota</taxon>
        <taxon>Gammaproteobacteria</taxon>
        <taxon>Pasteurellales</taxon>
        <taxon>Pasteurellaceae</taxon>
        <taxon>Pasteurella</taxon>
    </lineage>
</organism>
<dbReference type="AlphaFoldDB" id="A0A1W1URR4"/>
<evidence type="ECO:0000256" key="1">
    <source>
        <dbReference type="ARBA" id="ARBA00022729"/>
    </source>
</evidence>
<dbReference type="Proteomes" id="UP000192408">
    <property type="component" value="Unassembled WGS sequence"/>
</dbReference>
<dbReference type="RefSeq" id="WP_084256817.1">
    <property type="nucleotide sequence ID" value="NZ_FWWV01000013.1"/>
</dbReference>
<evidence type="ECO:0000259" key="3">
    <source>
        <dbReference type="Pfam" id="PF13505"/>
    </source>
</evidence>
<dbReference type="InterPro" id="IPR011250">
    <property type="entry name" value="OMP/PagP_B-barrel"/>
</dbReference>
<dbReference type="EMBL" id="FWWV01000013">
    <property type="protein sequence ID" value="SMB83723.1"/>
    <property type="molecule type" value="Genomic_DNA"/>
</dbReference>